<feature type="region of interest" description="Disordered" evidence="1">
    <location>
        <begin position="63"/>
        <end position="109"/>
    </location>
</feature>
<evidence type="ECO:0000256" key="1">
    <source>
        <dbReference type="SAM" id="MobiDB-lite"/>
    </source>
</evidence>
<dbReference type="EMBL" id="JAUIRO010000003">
    <property type="protein sequence ID" value="KAK0722642.1"/>
    <property type="molecule type" value="Genomic_DNA"/>
</dbReference>
<dbReference type="RefSeq" id="XP_060298566.1">
    <property type="nucleotide sequence ID" value="XM_060433878.1"/>
</dbReference>
<proteinExistence type="predicted"/>
<comment type="caution">
    <text evidence="2">The sequence shown here is derived from an EMBL/GenBank/DDBJ whole genome shotgun (WGS) entry which is preliminary data.</text>
</comment>
<reference evidence="2" key="1">
    <citation type="submission" date="2023-06" db="EMBL/GenBank/DDBJ databases">
        <title>Genome-scale phylogeny and comparative genomics of the fungal order Sordariales.</title>
        <authorList>
            <consortium name="Lawrence Berkeley National Laboratory"/>
            <person name="Hensen N."/>
            <person name="Bonometti L."/>
            <person name="Westerberg I."/>
            <person name="Brannstrom I.O."/>
            <person name="Guillou S."/>
            <person name="Cros-Aarteil S."/>
            <person name="Calhoun S."/>
            <person name="Haridas S."/>
            <person name="Kuo A."/>
            <person name="Mondo S."/>
            <person name="Pangilinan J."/>
            <person name="Riley R."/>
            <person name="LaButti K."/>
            <person name="Andreopoulos B."/>
            <person name="Lipzen A."/>
            <person name="Chen C."/>
            <person name="Yanf M."/>
            <person name="Daum C."/>
            <person name="Ng V."/>
            <person name="Clum A."/>
            <person name="Steindorff A."/>
            <person name="Ohm R."/>
            <person name="Martin F."/>
            <person name="Silar P."/>
            <person name="Natvig D."/>
            <person name="Lalanne C."/>
            <person name="Gautier V."/>
            <person name="Ament-velasquez S.L."/>
            <person name="Kruys A."/>
            <person name="Hutchinson M.I."/>
            <person name="Powell A.J."/>
            <person name="Barry K."/>
            <person name="Miller A.N."/>
            <person name="Grigoriev I.V."/>
            <person name="Debuchy R."/>
            <person name="Gladieux P."/>
            <person name="Thoren M.H."/>
            <person name="Johannesson H."/>
        </authorList>
    </citation>
    <scope>NUCLEOTIDE SEQUENCE</scope>
    <source>
        <strain evidence="2">SMH2392-1A</strain>
    </source>
</reference>
<feature type="compositionally biased region" description="Low complexity" evidence="1">
    <location>
        <begin position="94"/>
        <end position="109"/>
    </location>
</feature>
<gene>
    <name evidence="2" type="ORF">B0T26DRAFT_228365</name>
</gene>
<sequence>MLERYAHVPDVTAKATLVKLFQTGREFSALPFPSITMESVFRSGPLPSPSIVARNSPVFVSAVASGPTTAGNTAAPGAANPSTKSPPTTNGKGATSPTTSPATYSTWPGRVAAAAAGTARIATSR</sequence>
<dbReference type="GeneID" id="85317148"/>
<feature type="compositionally biased region" description="Low complexity" evidence="1">
    <location>
        <begin position="64"/>
        <end position="83"/>
    </location>
</feature>
<evidence type="ECO:0000313" key="2">
    <source>
        <dbReference type="EMBL" id="KAK0722642.1"/>
    </source>
</evidence>
<evidence type="ECO:0000313" key="3">
    <source>
        <dbReference type="Proteomes" id="UP001172101"/>
    </source>
</evidence>
<protein>
    <submittedName>
        <fullName evidence="2">Uncharacterized protein</fullName>
    </submittedName>
</protein>
<accession>A0AA40AV78</accession>
<dbReference type="AlphaFoldDB" id="A0AA40AV78"/>
<name>A0AA40AV78_9PEZI</name>
<keyword evidence="3" id="KW-1185">Reference proteome</keyword>
<dbReference type="Proteomes" id="UP001172101">
    <property type="component" value="Unassembled WGS sequence"/>
</dbReference>
<organism evidence="2 3">
    <name type="scientific">Lasiosphaeria miniovina</name>
    <dbReference type="NCBI Taxonomy" id="1954250"/>
    <lineage>
        <taxon>Eukaryota</taxon>
        <taxon>Fungi</taxon>
        <taxon>Dikarya</taxon>
        <taxon>Ascomycota</taxon>
        <taxon>Pezizomycotina</taxon>
        <taxon>Sordariomycetes</taxon>
        <taxon>Sordariomycetidae</taxon>
        <taxon>Sordariales</taxon>
        <taxon>Lasiosphaeriaceae</taxon>
        <taxon>Lasiosphaeria</taxon>
    </lineage>
</organism>